<evidence type="ECO:0000313" key="2">
    <source>
        <dbReference type="EMBL" id="ODQ74350.1"/>
    </source>
</evidence>
<feature type="compositionally biased region" description="Polar residues" evidence="1">
    <location>
        <begin position="159"/>
        <end position="170"/>
    </location>
</feature>
<evidence type="ECO:0000256" key="1">
    <source>
        <dbReference type="SAM" id="MobiDB-lite"/>
    </source>
</evidence>
<feature type="compositionally biased region" description="Low complexity" evidence="1">
    <location>
        <begin position="284"/>
        <end position="300"/>
    </location>
</feature>
<dbReference type="EMBL" id="KV454292">
    <property type="protein sequence ID" value="ODQ74350.1"/>
    <property type="molecule type" value="Genomic_DNA"/>
</dbReference>
<dbReference type="Proteomes" id="UP000094385">
    <property type="component" value="Unassembled WGS sequence"/>
</dbReference>
<keyword evidence="3" id="KW-1185">Reference proteome</keyword>
<gene>
    <name evidence="2" type="ORF">LIPSTDRAFT_252100</name>
</gene>
<dbReference type="AlphaFoldDB" id="A0A1E3Q9P0"/>
<feature type="region of interest" description="Disordered" evidence="1">
    <location>
        <begin position="352"/>
        <end position="397"/>
    </location>
</feature>
<feature type="compositionally biased region" description="Polar residues" evidence="1">
    <location>
        <begin position="363"/>
        <end position="373"/>
    </location>
</feature>
<feature type="region of interest" description="Disordered" evidence="1">
    <location>
        <begin position="87"/>
        <end position="318"/>
    </location>
</feature>
<sequence>MRIFLPDMKAKIVYPSAVVENPKQTVPTEDTTTKGAYAAASADSEVSQSRQFVIETVTKPERPSTSTFIRNQCTDVRLEHGKQFQQHYSRPDGVSQVSSVDGREDTAQQVEACTPQPMALSSSSALGTATGTDKSELSAEVNAASSTASTGPRAMFNADQRQNRPPSFMSQDVRFRSQGPRLLSRSPHGGRQLGTPRENVGYSNRPGADVSEVPNKNDSEESENVPPPKKTLPSEAAVNSALFEDDEPSSVPKVRLPPASVYTPTPTSEVAESKSPDLPVAVESESAPPAVVSQPVVAPTQPSPAPVPLPPQSAEPAVGPPVAVLPSVPMIPKEYRLTPEVMHQPRPTKFVSVADIEPPVPQQSPVDGQQQRYTHAPRPRGFSNGYRGPRQDNSHGM</sequence>
<reference evidence="2 3" key="1">
    <citation type="journal article" date="2016" name="Proc. Natl. Acad. Sci. U.S.A.">
        <title>Comparative genomics of biotechnologically important yeasts.</title>
        <authorList>
            <person name="Riley R."/>
            <person name="Haridas S."/>
            <person name="Wolfe K.H."/>
            <person name="Lopes M.R."/>
            <person name="Hittinger C.T."/>
            <person name="Goeker M."/>
            <person name="Salamov A.A."/>
            <person name="Wisecaver J.H."/>
            <person name="Long T.M."/>
            <person name="Calvey C.H."/>
            <person name="Aerts A.L."/>
            <person name="Barry K.W."/>
            <person name="Choi C."/>
            <person name="Clum A."/>
            <person name="Coughlan A.Y."/>
            <person name="Deshpande S."/>
            <person name="Douglass A.P."/>
            <person name="Hanson S.J."/>
            <person name="Klenk H.-P."/>
            <person name="LaButti K.M."/>
            <person name="Lapidus A."/>
            <person name="Lindquist E.A."/>
            <person name="Lipzen A.M."/>
            <person name="Meier-Kolthoff J.P."/>
            <person name="Ohm R.A."/>
            <person name="Otillar R.P."/>
            <person name="Pangilinan J.L."/>
            <person name="Peng Y."/>
            <person name="Rokas A."/>
            <person name="Rosa C.A."/>
            <person name="Scheuner C."/>
            <person name="Sibirny A.A."/>
            <person name="Slot J.C."/>
            <person name="Stielow J.B."/>
            <person name="Sun H."/>
            <person name="Kurtzman C.P."/>
            <person name="Blackwell M."/>
            <person name="Grigoriev I.V."/>
            <person name="Jeffries T.W."/>
        </authorList>
    </citation>
    <scope>NUCLEOTIDE SEQUENCE [LARGE SCALE GENOMIC DNA]</scope>
    <source>
        <strain evidence="2 3">NRRL Y-11557</strain>
    </source>
</reference>
<name>A0A1E3Q9P0_LIPST</name>
<dbReference type="OrthoDB" id="5413466at2759"/>
<proteinExistence type="predicted"/>
<protein>
    <submittedName>
        <fullName evidence="2">Uncharacterized protein</fullName>
    </submittedName>
</protein>
<feature type="compositionally biased region" description="Pro residues" evidence="1">
    <location>
        <begin position="301"/>
        <end position="313"/>
    </location>
</feature>
<feature type="compositionally biased region" description="Low complexity" evidence="1">
    <location>
        <begin position="119"/>
        <end position="132"/>
    </location>
</feature>
<evidence type="ECO:0000313" key="3">
    <source>
        <dbReference type="Proteomes" id="UP000094385"/>
    </source>
</evidence>
<organism evidence="2 3">
    <name type="scientific">Lipomyces starkeyi NRRL Y-11557</name>
    <dbReference type="NCBI Taxonomy" id="675824"/>
    <lineage>
        <taxon>Eukaryota</taxon>
        <taxon>Fungi</taxon>
        <taxon>Dikarya</taxon>
        <taxon>Ascomycota</taxon>
        <taxon>Saccharomycotina</taxon>
        <taxon>Lipomycetes</taxon>
        <taxon>Lipomycetales</taxon>
        <taxon>Lipomycetaceae</taxon>
        <taxon>Lipomyces</taxon>
    </lineage>
</organism>
<accession>A0A1E3Q9P0</accession>